<comment type="caution">
    <text evidence="2">The sequence shown here is derived from an EMBL/GenBank/DDBJ whole genome shotgun (WGS) entry which is preliminary data.</text>
</comment>
<dbReference type="Proteomes" id="UP001642483">
    <property type="component" value="Unassembled WGS sequence"/>
</dbReference>
<evidence type="ECO:0000313" key="3">
    <source>
        <dbReference type="Proteomes" id="UP001642483"/>
    </source>
</evidence>
<gene>
    <name evidence="2" type="ORF">CVLEPA_LOCUS6932</name>
</gene>
<sequence length="173" mass="19534">MYFYTGKRMDGGSKENLINADNAHNYALEVLKCIGQMKDQDRRLSDEIRTLDSEKRKLQNDIRFLTDKLAKINYQIAKKMDFQHELRKTTKESEAAYSKLLESSQVLCKSVKETKIQMLGPNVPSTVDIQQLLQSAAMDTRALGPTSNLLRERDPKNEGVAVAAAVANELAKK</sequence>
<evidence type="ECO:0000313" key="2">
    <source>
        <dbReference type="EMBL" id="CAK8677566.1"/>
    </source>
</evidence>
<dbReference type="PANTHER" id="PTHR28661:SF1">
    <property type="entry name" value="MICROTUBULE NUCLEATION FACTOR SSNA1"/>
    <property type="match status" value="1"/>
</dbReference>
<feature type="coiled-coil region" evidence="1">
    <location>
        <begin position="41"/>
        <end position="75"/>
    </location>
</feature>
<accession>A0ABP0FDT0</accession>
<name>A0ABP0FDT0_CLALP</name>
<proteinExistence type="predicted"/>
<dbReference type="InterPro" id="IPR033362">
    <property type="entry name" value="SSNA1_fam"/>
</dbReference>
<dbReference type="EMBL" id="CAWYQH010000046">
    <property type="protein sequence ID" value="CAK8677566.1"/>
    <property type="molecule type" value="Genomic_DNA"/>
</dbReference>
<organism evidence="2 3">
    <name type="scientific">Clavelina lepadiformis</name>
    <name type="common">Light-bulb sea squirt</name>
    <name type="synonym">Ascidia lepadiformis</name>
    <dbReference type="NCBI Taxonomy" id="159417"/>
    <lineage>
        <taxon>Eukaryota</taxon>
        <taxon>Metazoa</taxon>
        <taxon>Chordata</taxon>
        <taxon>Tunicata</taxon>
        <taxon>Ascidiacea</taxon>
        <taxon>Aplousobranchia</taxon>
        <taxon>Clavelinidae</taxon>
        <taxon>Clavelina</taxon>
    </lineage>
</organism>
<evidence type="ECO:0000256" key="1">
    <source>
        <dbReference type="SAM" id="Coils"/>
    </source>
</evidence>
<reference evidence="2 3" key="1">
    <citation type="submission" date="2024-02" db="EMBL/GenBank/DDBJ databases">
        <authorList>
            <person name="Daric V."/>
            <person name="Darras S."/>
        </authorList>
    </citation>
    <scope>NUCLEOTIDE SEQUENCE [LARGE SCALE GENOMIC DNA]</scope>
</reference>
<dbReference type="PANTHER" id="PTHR28661">
    <property type="entry name" value="SJOEGREN SYNDROME NUCLEAR AUTOANTIGEN 1"/>
    <property type="match status" value="1"/>
</dbReference>
<keyword evidence="1" id="KW-0175">Coiled coil</keyword>
<keyword evidence="3" id="KW-1185">Reference proteome</keyword>
<protein>
    <submittedName>
        <fullName evidence="2">Uncharacterized protein</fullName>
    </submittedName>
</protein>